<keyword evidence="5 6" id="KW-0472">Membrane</keyword>
<feature type="transmembrane region" description="Helical" evidence="6">
    <location>
        <begin position="84"/>
        <end position="103"/>
    </location>
</feature>
<protein>
    <recommendedName>
        <fullName evidence="9">Polysaccharide biosynthesis protein</fullName>
    </recommendedName>
</protein>
<dbReference type="AlphaFoldDB" id="A0A2S4ZZL8"/>
<organism evidence="7 8">
    <name type="scientific">Solitalea longa</name>
    <dbReference type="NCBI Taxonomy" id="2079460"/>
    <lineage>
        <taxon>Bacteria</taxon>
        <taxon>Pseudomonadati</taxon>
        <taxon>Bacteroidota</taxon>
        <taxon>Sphingobacteriia</taxon>
        <taxon>Sphingobacteriales</taxon>
        <taxon>Sphingobacteriaceae</taxon>
        <taxon>Solitalea</taxon>
    </lineage>
</organism>
<accession>A0A2S4ZZL8</accession>
<feature type="transmembrane region" description="Helical" evidence="6">
    <location>
        <begin position="255"/>
        <end position="275"/>
    </location>
</feature>
<evidence type="ECO:0000256" key="2">
    <source>
        <dbReference type="ARBA" id="ARBA00022475"/>
    </source>
</evidence>
<evidence type="ECO:0000256" key="5">
    <source>
        <dbReference type="ARBA" id="ARBA00023136"/>
    </source>
</evidence>
<feature type="transmembrane region" description="Helical" evidence="6">
    <location>
        <begin position="160"/>
        <end position="193"/>
    </location>
</feature>
<feature type="transmembrane region" description="Helical" evidence="6">
    <location>
        <begin position="400"/>
        <end position="417"/>
    </location>
</feature>
<sequence>MITLRVPGNYFKNIITLFTGILLAQGIQILLFLVLPRLYSPQSFGKLTLMLSVVSILSIMASGKYEQAIVLPKRFQTGISVLKITFLLAFVFCSLLMLIFLLFGQPLIIALKLQLLADWFYVIPLMVLLNILSVGLFFWFTRNREYRLIAKNKVSENVVFGVSAISMGLMKIPIGLVIARFFGQISGVLLYVFKLHKKGEWGHFKSNNEPKLLKATAIRYKKFPKFSMFAGLFNTGAAEVPSFVINYFYGPLILGWWGFANSVATVPLGVISKSVGNVFNEQAAKDYVQFGSCRRVLLKTLLLLIGIGIVPFVILIFYAPQLFALIFGEEWRQAGKYVQILSPNYFFQFISNPVTSVLLIAERQEVDMLIEVFLLIGILSFMLVFGRFHSIELTLKAYTIIYSIYYLTILFLSYYYSSRKDLAWSLKKTMITS</sequence>
<keyword evidence="3 6" id="KW-0812">Transmembrane</keyword>
<keyword evidence="4 6" id="KW-1133">Transmembrane helix</keyword>
<evidence type="ECO:0008006" key="9">
    <source>
        <dbReference type="Google" id="ProtNLM"/>
    </source>
</evidence>
<feature type="transmembrane region" description="Helical" evidence="6">
    <location>
        <begin position="14"/>
        <end position="35"/>
    </location>
</feature>
<feature type="transmembrane region" description="Helical" evidence="6">
    <location>
        <begin position="296"/>
        <end position="320"/>
    </location>
</feature>
<keyword evidence="2" id="KW-1003">Cell membrane</keyword>
<evidence type="ECO:0000256" key="3">
    <source>
        <dbReference type="ARBA" id="ARBA00022692"/>
    </source>
</evidence>
<evidence type="ECO:0000256" key="1">
    <source>
        <dbReference type="ARBA" id="ARBA00004651"/>
    </source>
</evidence>
<evidence type="ECO:0000313" key="7">
    <source>
        <dbReference type="EMBL" id="POY35790.1"/>
    </source>
</evidence>
<evidence type="ECO:0000256" key="4">
    <source>
        <dbReference type="ARBA" id="ARBA00022989"/>
    </source>
</evidence>
<feature type="transmembrane region" description="Helical" evidence="6">
    <location>
        <begin position="368"/>
        <end position="388"/>
    </location>
</feature>
<feature type="transmembrane region" description="Helical" evidence="6">
    <location>
        <begin position="340"/>
        <end position="361"/>
    </location>
</feature>
<proteinExistence type="predicted"/>
<dbReference type="RefSeq" id="WP_103789704.1">
    <property type="nucleotide sequence ID" value="NZ_PQVF01000009.1"/>
</dbReference>
<dbReference type="Pfam" id="PF13440">
    <property type="entry name" value="Polysacc_synt_3"/>
    <property type="match status" value="1"/>
</dbReference>
<dbReference type="InterPro" id="IPR050833">
    <property type="entry name" value="Poly_Biosynth_Transport"/>
</dbReference>
<dbReference type="GO" id="GO:0005886">
    <property type="term" value="C:plasma membrane"/>
    <property type="evidence" value="ECO:0007669"/>
    <property type="project" value="UniProtKB-SubCell"/>
</dbReference>
<dbReference type="OrthoDB" id="109075at2"/>
<dbReference type="EMBL" id="PQVF01000009">
    <property type="protein sequence ID" value="POY35790.1"/>
    <property type="molecule type" value="Genomic_DNA"/>
</dbReference>
<dbReference type="PANTHER" id="PTHR30250:SF28">
    <property type="entry name" value="POLYSACCHARIDE BIOSYNTHESIS PROTEIN"/>
    <property type="match status" value="1"/>
</dbReference>
<gene>
    <name evidence="7" type="ORF">C3K47_13615</name>
</gene>
<evidence type="ECO:0000256" key="6">
    <source>
        <dbReference type="SAM" id="Phobius"/>
    </source>
</evidence>
<keyword evidence="8" id="KW-1185">Reference proteome</keyword>
<feature type="transmembrane region" description="Helical" evidence="6">
    <location>
        <begin position="115"/>
        <end position="140"/>
    </location>
</feature>
<reference evidence="7 8" key="1">
    <citation type="submission" date="2018-01" db="EMBL/GenBank/DDBJ databases">
        <authorList>
            <person name="Gaut B.S."/>
            <person name="Morton B.R."/>
            <person name="Clegg M.T."/>
            <person name="Duvall M.R."/>
        </authorList>
    </citation>
    <scope>NUCLEOTIDE SEQUENCE [LARGE SCALE GENOMIC DNA]</scope>
    <source>
        <strain evidence="7 8">HR-AV</strain>
    </source>
</reference>
<comment type="subcellular location">
    <subcellularLocation>
        <location evidence="1">Cell membrane</location>
        <topology evidence="1">Multi-pass membrane protein</topology>
    </subcellularLocation>
</comment>
<feature type="transmembrane region" description="Helical" evidence="6">
    <location>
        <begin position="47"/>
        <end position="64"/>
    </location>
</feature>
<dbReference type="Proteomes" id="UP000236893">
    <property type="component" value="Unassembled WGS sequence"/>
</dbReference>
<comment type="caution">
    <text evidence="7">The sequence shown here is derived from an EMBL/GenBank/DDBJ whole genome shotgun (WGS) entry which is preliminary data.</text>
</comment>
<name>A0A2S4ZZL8_9SPHI</name>
<dbReference type="PANTHER" id="PTHR30250">
    <property type="entry name" value="PST FAMILY PREDICTED COLANIC ACID TRANSPORTER"/>
    <property type="match status" value="1"/>
</dbReference>
<evidence type="ECO:0000313" key="8">
    <source>
        <dbReference type="Proteomes" id="UP000236893"/>
    </source>
</evidence>